<dbReference type="InterPro" id="IPR008490">
    <property type="entry name" value="Transposase_InsH_N"/>
</dbReference>
<dbReference type="Proteomes" id="UP000183954">
    <property type="component" value="Unassembled WGS sequence"/>
</dbReference>
<evidence type="ECO:0000259" key="3">
    <source>
        <dbReference type="Pfam" id="PF13586"/>
    </source>
</evidence>
<protein>
    <submittedName>
        <fullName evidence="4">Transposase domain</fullName>
    </submittedName>
</protein>
<evidence type="ECO:0000313" key="4">
    <source>
        <dbReference type="EMBL" id="SHH97548.1"/>
    </source>
</evidence>
<dbReference type="PANTHER" id="PTHR33803:SF3">
    <property type="entry name" value="BLL1974 PROTEIN"/>
    <property type="match status" value="1"/>
</dbReference>
<dbReference type="NCBIfam" id="NF033578">
    <property type="entry name" value="transpos_IS5_1"/>
    <property type="match status" value="1"/>
</dbReference>
<dbReference type="EMBL" id="FQXJ01000006">
    <property type="protein sequence ID" value="SHH97548.1"/>
    <property type="molecule type" value="Genomic_DNA"/>
</dbReference>
<dbReference type="AlphaFoldDB" id="A0A1M5XDC8"/>
<feature type="domain" description="Transposase InsH N-terminal" evidence="2">
    <location>
        <begin position="44"/>
        <end position="138"/>
    </location>
</feature>
<dbReference type="InterPro" id="IPR047710">
    <property type="entry name" value="Transpos_IS5-like"/>
</dbReference>
<evidence type="ECO:0000256" key="1">
    <source>
        <dbReference type="SAM" id="MobiDB-lite"/>
    </source>
</evidence>
<dbReference type="Pfam" id="PF13586">
    <property type="entry name" value="DDE_Tnp_1_2"/>
    <property type="match status" value="1"/>
</dbReference>
<reference evidence="5" key="1">
    <citation type="submission" date="2016-11" db="EMBL/GenBank/DDBJ databases">
        <authorList>
            <person name="Varghese N."/>
            <person name="Submissions S."/>
        </authorList>
    </citation>
    <scope>NUCLEOTIDE SEQUENCE [LARGE SCALE GENOMIC DNA]</scope>
    <source>
        <strain evidence="5">DSM 15449</strain>
    </source>
</reference>
<proteinExistence type="predicted"/>
<keyword evidence="5" id="KW-1185">Reference proteome</keyword>
<feature type="compositionally biased region" description="Basic and acidic residues" evidence="1">
    <location>
        <begin position="162"/>
        <end position="179"/>
    </location>
</feature>
<dbReference type="Pfam" id="PF05598">
    <property type="entry name" value="DUF772"/>
    <property type="match status" value="1"/>
</dbReference>
<accession>A0A1M5XDC8</accession>
<dbReference type="InterPro" id="IPR025668">
    <property type="entry name" value="Tnp_DDE_dom"/>
</dbReference>
<dbReference type="STRING" id="1121420.SAMN02746098_01939"/>
<dbReference type="PANTHER" id="PTHR33803">
    <property type="entry name" value="IS1478 TRANSPOSASE"/>
    <property type="match status" value="1"/>
</dbReference>
<feature type="domain" description="Transposase DDE" evidence="3">
    <location>
        <begin position="413"/>
        <end position="505"/>
    </location>
</feature>
<sequence>MSNIMCMEKRNYPQKTVHMEEKKMYRKPSSQMTIDDFILPFSGKLSAENRWVQLAKIIPWDEIEEEYAFMFPSDRGNVAKPVRMALGSLIIQTRCGYTDRETVLQITENPYLQYFIGLSEYQLTKPFTPVAMVKFRKRFNAKRLAKINERIISAEAAQRAIQSEKEKAHDEDHHDDDSKGSGIVNTTKPVETQEVEAATPEVKPNQGTLILDATCTPADLRFPTDLALLNEAREKLDEMIDTLHKASVKVERRPRTYREKARKDYLNVTKQRKPRKNQLRKAVKKQLQYVRRNLGIVDRMLQRATAGAEPLSLRKQKLLATIRKLVDQQTAMYKSKTHSIADRIVNLYQPHVRPIVRGKAGAAVEFGAKVAISLENGYSRIEKLSWDPYNEAGTMKETVENYKRRNGCYPEAVLADRIYRNRDNLAYCKKHGIRLSGPKLGRPLSKALMKKAEKRIERQDARERNAVEGKFGEGKRKYGLARIFAKLEETAECMISMQFLVMNLEHMLRVLFAQIWFWIFGQETGEILVS</sequence>
<gene>
    <name evidence="4" type="ORF">SAMN02746098_01939</name>
</gene>
<name>A0A1M5XDC8_9FIRM</name>
<evidence type="ECO:0000259" key="2">
    <source>
        <dbReference type="Pfam" id="PF05598"/>
    </source>
</evidence>
<organism evidence="4 5">
    <name type="scientific">Desulfosporosinus lacus DSM 15449</name>
    <dbReference type="NCBI Taxonomy" id="1121420"/>
    <lineage>
        <taxon>Bacteria</taxon>
        <taxon>Bacillati</taxon>
        <taxon>Bacillota</taxon>
        <taxon>Clostridia</taxon>
        <taxon>Eubacteriales</taxon>
        <taxon>Desulfitobacteriaceae</taxon>
        <taxon>Desulfosporosinus</taxon>
    </lineage>
</organism>
<feature type="region of interest" description="Disordered" evidence="1">
    <location>
        <begin position="160"/>
        <end position="200"/>
    </location>
</feature>
<evidence type="ECO:0000313" key="5">
    <source>
        <dbReference type="Proteomes" id="UP000183954"/>
    </source>
</evidence>